<dbReference type="RefSeq" id="WP_334315809.1">
    <property type="nucleotide sequence ID" value="NZ_CP065938.1"/>
</dbReference>
<gene>
    <name evidence="2" type="ORF">JBF11_02500</name>
</gene>
<proteinExistence type="predicted"/>
<evidence type="ECO:0000313" key="2">
    <source>
        <dbReference type="EMBL" id="UWX06207.1"/>
    </source>
</evidence>
<accession>A0ABY5Y496</accession>
<dbReference type="PROSITE" id="PS51257">
    <property type="entry name" value="PROKAR_LIPOPROTEIN"/>
    <property type="match status" value="1"/>
</dbReference>
<reference evidence="2" key="1">
    <citation type="submission" date="2020-12" db="EMBL/GenBank/DDBJ databases">
        <title>Taurinivorans muris gen. nov., sp. nov., fundamental and realized metabolic niche of a ubiquitous sulfidogenic bacterium in the murine intestine.</title>
        <authorList>
            <person name="Ye H."/>
            <person name="Hanson B.T."/>
            <person name="Loy A."/>
        </authorList>
    </citation>
    <scope>NUCLEOTIDE SEQUENCE</scope>
    <source>
        <strain evidence="2">LT0009</strain>
    </source>
</reference>
<dbReference type="EMBL" id="CP065938">
    <property type="protein sequence ID" value="UWX06207.1"/>
    <property type="molecule type" value="Genomic_DNA"/>
</dbReference>
<evidence type="ECO:0008006" key="4">
    <source>
        <dbReference type="Google" id="ProtNLM"/>
    </source>
</evidence>
<sequence>MRRFFCLLICSLFILSSCGYKVHGTRQTVPNSIFGNGTSTVAITKIEDPSLYPWINYYLTNAFHTEMNFRKLAKWEVSEKADYHIEIILHKFDTSASLTDEQDNTLLNTVNIQMEVRVKNIRENTNWSTGILSYYEYFQLITEVEAVREILQELVYLSFNAFENNF</sequence>
<organism evidence="2 3">
    <name type="scientific">Taurinivorans muris</name>
    <dbReference type="NCBI Taxonomy" id="2787751"/>
    <lineage>
        <taxon>Bacteria</taxon>
        <taxon>Pseudomonadati</taxon>
        <taxon>Thermodesulfobacteriota</taxon>
        <taxon>Desulfovibrionia</taxon>
        <taxon>Desulfovibrionales</taxon>
        <taxon>Desulfovibrionaceae</taxon>
        <taxon>Taurinivorans</taxon>
    </lineage>
</organism>
<keyword evidence="1" id="KW-0732">Signal</keyword>
<evidence type="ECO:0000313" key="3">
    <source>
        <dbReference type="Proteomes" id="UP001058120"/>
    </source>
</evidence>
<keyword evidence="3" id="KW-1185">Reference proteome</keyword>
<feature type="chain" id="PRO_5047390654" description="Lipoprotein" evidence="1">
    <location>
        <begin position="23"/>
        <end position="166"/>
    </location>
</feature>
<evidence type="ECO:0000256" key="1">
    <source>
        <dbReference type="SAM" id="SignalP"/>
    </source>
</evidence>
<feature type="signal peptide" evidence="1">
    <location>
        <begin position="1"/>
        <end position="22"/>
    </location>
</feature>
<dbReference type="Proteomes" id="UP001058120">
    <property type="component" value="Chromosome"/>
</dbReference>
<name>A0ABY5Y496_9BACT</name>
<protein>
    <recommendedName>
        <fullName evidence="4">Lipoprotein</fullName>
    </recommendedName>
</protein>